<protein>
    <recommendedName>
        <fullName evidence="1">DUF7311 domain-containing protein</fullName>
    </recommendedName>
</protein>
<evidence type="ECO:0000259" key="1">
    <source>
        <dbReference type="Pfam" id="PF23993"/>
    </source>
</evidence>
<organism evidence="2 3">
    <name type="scientific">Halorubrum vacuolatum</name>
    <name type="common">Natronobacterium vacuolatum</name>
    <dbReference type="NCBI Taxonomy" id="63740"/>
    <lineage>
        <taxon>Archaea</taxon>
        <taxon>Methanobacteriati</taxon>
        <taxon>Methanobacteriota</taxon>
        <taxon>Stenosarchaea group</taxon>
        <taxon>Halobacteria</taxon>
        <taxon>Halobacteriales</taxon>
        <taxon>Haloferacaceae</taxon>
        <taxon>Halorubrum</taxon>
    </lineage>
</organism>
<feature type="domain" description="DUF7311" evidence="1">
    <location>
        <begin position="1"/>
        <end position="169"/>
    </location>
</feature>
<reference evidence="2 3" key="1">
    <citation type="submission" date="2017-06" db="EMBL/GenBank/DDBJ databases">
        <authorList>
            <person name="Kim H.J."/>
            <person name="Triplett B.A."/>
        </authorList>
    </citation>
    <scope>NUCLEOTIDE SEQUENCE [LARGE SCALE GENOMIC DNA]</scope>
    <source>
        <strain evidence="2 3">DSM 8800</strain>
    </source>
</reference>
<gene>
    <name evidence="2" type="ORF">SAMN06264855_11325</name>
</gene>
<proteinExistence type="predicted"/>
<dbReference type="InterPro" id="IPR055735">
    <property type="entry name" value="DUF7311"/>
</dbReference>
<evidence type="ECO:0000313" key="2">
    <source>
        <dbReference type="EMBL" id="SNR53413.1"/>
    </source>
</evidence>
<dbReference type="OrthoDB" id="330986at2157"/>
<dbReference type="Proteomes" id="UP000198397">
    <property type="component" value="Unassembled WGS sequence"/>
</dbReference>
<dbReference type="AlphaFoldDB" id="A0A238X499"/>
<keyword evidence="3" id="KW-1185">Reference proteome</keyword>
<dbReference type="Pfam" id="PF23993">
    <property type="entry name" value="DUF7311"/>
    <property type="match status" value="1"/>
</dbReference>
<accession>A0A238X499</accession>
<evidence type="ECO:0000313" key="3">
    <source>
        <dbReference type="Proteomes" id="UP000198397"/>
    </source>
</evidence>
<dbReference type="EMBL" id="FZNQ01000013">
    <property type="protein sequence ID" value="SNR53413.1"/>
    <property type="molecule type" value="Genomic_DNA"/>
</dbReference>
<name>A0A238X499_HALVU</name>
<dbReference type="RefSeq" id="WP_089385273.1">
    <property type="nucleotide sequence ID" value="NZ_FZNQ01000013.1"/>
</dbReference>
<sequence>MIRAVLAVLVAVALLAVTAPALETARTDTTAERLNVEAERLERHAGALTADAVAVDDPTLAARKTVTVRVPSGFTTAPIERVVIGTPETIPGVATDDERDVTGPSDMTGTTADIVFVYQFTGAEPEAIPITTPTGAELDVIDGPIHLRHGGETRVRLSLIDDGEPTVRLTRVG</sequence>